<evidence type="ECO:0000313" key="3">
    <source>
        <dbReference type="Proteomes" id="UP000198852"/>
    </source>
</evidence>
<dbReference type="STRING" id="95161.SAMN05660874_01034"/>
<evidence type="ECO:0000313" key="2">
    <source>
        <dbReference type="EMBL" id="SFS42702.1"/>
    </source>
</evidence>
<sequence length="107" mass="10555">MVMGMVIGLVALLVTIAAVIAAAGHAGYLAMLTSAAKKRPGGQPAVEFAKKRYPVAGVGLGVTLLALVISSGGVGADVFATLLALGGGAGSLKALGTTQSRFRKGQF</sequence>
<feature type="transmembrane region" description="Helical" evidence="1">
    <location>
        <begin position="53"/>
        <end position="72"/>
    </location>
</feature>
<feature type="transmembrane region" description="Helical" evidence="1">
    <location>
        <begin position="6"/>
        <end position="32"/>
    </location>
</feature>
<keyword evidence="1" id="KW-1133">Transmembrane helix</keyword>
<organism evidence="2 3">
    <name type="scientific">Saccharopolyspora flava</name>
    <dbReference type="NCBI Taxonomy" id="95161"/>
    <lineage>
        <taxon>Bacteria</taxon>
        <taxon>Bacillati</taxon>
        <taxon>Actinomycetota</taxon>
        <taxon>Actinomycetes</taxon>
        <taxon>Pseudonocardiales</taxon>
        <taxon>Pseudonocardiaceae</taxon>
        <taxon>Saccharopolyspora</taxon>
    </lineage>
</organism>
<accession>A0A1I6PR44</accession>
<proteinExistence type="predicted"/>
<dbReference type="AlphaFoldDB" id="A0A1I6PR44"/>
<evidence type="ECO:0000256" key="1">
    <source>
        <dbReference type="SAM" id="Phobius"/>
    </source>
</evidence>
<dbReference type="Proteomes" id="UP000198852">
    <property type="component" value="Unassembled WGS sequence"/>
</dbReference>
<gene>
    <name evidence="2" type="ORF">SAMN05660874_01034</name>
</gene>
<keyword evidence="1" id="KW-0812">Transmembrane</keyword>
<feature type="transmembrane region" description="Helical" evidence="1">
    <location>
        <begin position="78"/>
        <end position="96"/>
    </location>
</feature>
<protein>
    <submittedName>
        <fullName evidence="2">Uncharacterized protein</fullName>
    </submittedName>
</protein>
<dbReference type="EMBL" id="FOZX01000001">
    <property type="protein sequence ID" value="SFS42702.1"/>
    <property type="molecule type" value="Genomic_DNA"/>
</dbReference>
<name>A0A1I6PR44_9PSEU</name>
<reference evidence="3" key="1">
    <citation type="submission" date="2016-10" db="EMBL/GenBank/DDBJ databases">
        <authorList>
            <person name="Varghese N."/>
            <person name="Submissions S."/>
        </authorList>
    </citation>
    <scope>NUCLEOTIDE SEQUENCE [LARGE SCALE GENOMIC DNA]</scope>
    <source>
        <strain evidence="3">DSM 44771</strain>
    </source>
</reference>
<keyword evidence="1" id="KW-0472">Membrane</keyword>
<keyword evidence="3" id="KW-1185">Reference proteome</keyword>